<gene>
    <name evidence="1" type="ORF">FHR20_002208</name>
</gene>
<sequence>MPDSELHSLRVDRERKLIDLRLKAMLSPEDAAWIGEELRAAVRDFGPEVGQHVTLYDASSIPVVPQATAELIINTFNNEAVRPLWARKVAFVVVTALARLQVQRLREVRPDIGIFGDREEAIAWLLEE</sequence>
<comment type="caution">
    <text evidence="1">The sequence shown here is derived from an EMBL/GenBank/DDBJ whole genome shotgun (WGS) entry which is preliminary data.</text>
</comment>
<accession>A0A7X5ZVM0</accession>
<dbReference type="EMBL" id="JAASQV010000002">
    <property type="protein sequence ID" value="NIJ65246.1"/>
    <property type="molecule type" value="Genomic_DNA"/>
</dbReference>
<keyword evidence="2" id="KW-1185">Reference proteome</keyword>
<dbReference type="AlphaFoldDB" id="A0A7X5ZVM0"/>
<dbReference type="Proteomes" id="UP000564677">
    <property type="component" value="Unassembled WGS sequence"/>
</dbReference>
<dbReference type="RefSeq" id="WP_167299670.1">
    <property type="nucleotide sequence ID" value="NZ_CP170557.1"/>
</dbReference>
<protein>
    <recommendedName>
        <fullName evidence="3">STAS/SEC14 domain-containing protein</fullName>
    </recommendedName>
</protein>
<evidence type="ECO:0000313" key="2">
    <source>
        <dbReference type="Proteomes" id="UP000564677"/>
    </source>
</evidence>
<reference evidence="1 2" key="1">
    <citation type="submission" date="2020-03" db="EMBL/GenBank/DDBJ databases">
        <title>Genomic Encyclopedia of Type Strains, Phase IV (KMG-IV): sequencing the most valuable type-strain genomes for metagenomic binning, comparative biology and taxonomic classification.</title>
        <authorList>
            <person name="Goeker M."/>
        </authorList>
    </citation>
    <scope>NUCLEOTIDE SEQUENCE [LARGE SCALE GENOMIC DNA]</scope>
    <source>
        <strain evidence="1 2">DSM 4733</strain>
    </source>
</reference>
<name>A0A7X5ZVM0_9SPHN</name>
<proteinExistence type="predicted"/>
<organism evidence="1 2">
    <name type="scientific">Sphingomonas leidyi</name>
    <dbReference type="NCBI Taxonomy" id="68569"/>
    <lineage>
        <taxon>Bacteria</taxon>
        <taxon>Pseudomonadati</taxon>
        <taxon>Pseudomonadota</taxon>
        <taxon>Alphaproteobacteria</taxon>
        <taxon>Sphingomonadales</taxon>
        <taxon>Sphingomonadaceae</taxon>
        <taxon>Sphingomonas</taxon>
    </lineage>
</organism>
<evidence type="ECO:0008006" key="3">
    <source>
        <dbReference type="Google" id="ProtNLM"/>
    </source>
</evidence>
<evidence type="ECO:0000313" key="1">
    <source>
        <dbReference type="EMBL" id="NIJ65246.1"/>
    </source>
</evidence>